<keyword evidence="1" id="KW-0802">TPR repeat</keyword>
<reference evidence="2" key="1">
    <citation type="submission" date="2022-10" db="EMBL/GenBank/DDBJ databases">
        <authorList>
            <person name="Yu W.X."/>
        </authorList>
    </citation>
    <scope>NUCLEOTIDE SEQUENCE</scope>
    <source>
        <strain evidence="2">AAT</strain>
    </source>
</reference>
<feature type="repeat" description="TPR" evidence="1">
    <location>
        <begin position="658"/>
        <end position="691"/>
    </location>
</feature>
<dbReference type="InterPro" id="IPR019734">
    <property type="entry name" value="TPR_rpt"/>
</dbReference>
<dbReference type="InterPro" id="IPR011990">
    <property type="entry name" value="TPR-like_helical_dom_sf"/>
</dbReference>
<evidence type="ECO:0000313" key="2">
    <source>
        <dbReference type="EMBL" id="MCW3788559.1"/>
    </source>
</evidence>
<name>A0AAE3M824_9BACT</name>
<evidence type="ECO:0008006" key="4">
    <source>
        <dbReference type="Google" id="ProtNLM"/>
    </source>
</evidence>
<dbReference type="Proteomes" id="UP001209229">
    <property type="component" value="Unassembled WGS sequence"/>
</dbReference>
<dbReference type="SMART" id="SM00028">
    <property type="entry name" value="TPR"/>
    <property type="match status" value="5"/>
</dbReference>
<feature type="repeat" description="TPR" evidence="1">
    <location>
        <begin position="591"/>
        <end position="624"/>
    </location>
</feature>
<dbReference type="PANTHER" id="PTHR12558">
    <property type="entry name" value="CELL DIVISION CYCLE 16,23,27"/>
    <property type="match status" value="1"/>
</dbReference>
<dbReference type="Gene3D" id="1.25.40.10">
    <property type="entry name" value="Tetratricopeptide repeat domain"/>
    <property type="match status" value="1"/>
</dbReference>
<protein>
    <recommendedName>
        <fullName evidence="4">Tetratricopeptide repeat protein</fullName>
    </recommendedName>
</protein>
<dbReference type="Pfam" id="PF13181">
    <property type="entry name" value="TPR_8"/>
    <property type="match status" value="1"/>
</dbReference>
<dbReference type="PANTHER" id="PTHR12558:SF13">
    <property type="entry name" value="CELL DIVISION CYCLE PROTEIN 27 HOMOLOG"/>
    <property type="match status" value="1"/>
</dbReference>
<dbReference type="PROSITE" id="PS50005">
    <property type="entry name" value="TPR"/>
    <property type="match status" value="3"/>
</dbReference>
<sequence>MSENIPQLQKDTELALNQRRIKDAFSILTKLAQSHHKGLLNDDLYNLEFTYKSMLKYTFDGVTDPEQQKVYNNILKSCYDLSDAIFSSIYTNQSNNLYFETRRSSNLSINAVIDEFYSENAKVQMASQANLSVEFSEATITKLFNCIWVCSKITEDEQSKIQSLINDSSIHYSIKCILISGITISLLQEFNEEKILILFNAISNHEDTIVQRALTGLLLTLFKYDNRLFLYPEVKARLSLMQEDKKLTRNILTIVIQLIRTRETEKISSKLNDEILPEVVKMQPNLRNKLDLENLLGDKFMEGENPEWEDFFKDSPELMNKLEELTELQMEGADVFLSTFKMLKHFSFFNILQNWFTPFYLENPEIKSALEQDNLIFSSKSVQDSLANSGFLCNSDKYSLFLSIPHMPQFQKEMMGNMFKQQLEQMDEIESSEKMITPEKKSSIISNRYIQDLYRFYKLHPQHMQFEDVFAWKMDFHNKAFFKESISNDDSLRQISEFTFKKGYFTEASDAFEVILGEQSNNIEIIQKLAYCYQQNKKYTKALNQYLRADILKPEQLWTTKKIALMYKHLKQPEKALEYYLIAERINPEDLYTQASIGHCHLDLKNYNEALKYYFKVEYLDDSNTKVWRPIAWCSFVTGKLDQAEKYYHKLLVSSSNKHDLINIGHVMWCKNNRREALKFYQKAITLMDNNFEYFFDVFTEDIPYLTKNGINKQDIPFIVDQLKYNIEE</sequence>
<organism evidence="2 3">
    <name type="scientific">Plebeiibacterium sediminum</name>
    <dbReference type="NCBI Taxonomy" id="2992112"/>
    <lineage>
        <taxon>Bacteria</taxon>
        <taxon>Pseudomonadati</taxon>
        <taxon>Bacteroidota</taxon>
        <taxon>Bacteroidia</taxon>
        <taxon>Marinilabiliales</taxon>
        <taxon>Marinilabiliaceae</taxon>
        <taxon>Plebeiibacterium</taxon>
    </lineage>
</organism>
<proteinExistence type="predicted"/>
<keyword evidence="3" id="KW-1185">Reference proteome</keyword>
<gene>
    <name evidence="2" type="ORF">OM075_18975</name>
</gene>
<comment type="caution">
    <text evidence="2">The sequence shown here is derived from an EMBL/GenBank/DDBJ whole genome shotgun (WGS) entry which is preliminary data.</text>
</comment>
<evidence type="ECO:0000313" key="3">
    <source>
        <dbReference type="Proteomes" id="UP001209229"/>
    </source>
</evidence>
<dbReference type="RefSeq" id="WP_301192117.1">
    <property type="nucleotide sequence ID" value="NZ_JAPDPJ010000057.1"/>
</dbReference>
<feature type="repeat" description="TPR" evidence="1">
    <location>
        <begin position="523"/>
        <end position="556"/>
    </location>
</feature>
<dbReference type="AlphaFoldDB" id="A0AAE3M824"/>
<dbReference type="EMBL" id="JAPDPJ010000057">
    <property type="protein sequence ID" value="MCW3788559.1"/>
    <property type="molecule type" value="Genomic_DNA"/>
</dbReference>
<evidence type="ECO:0000256" key="1">
    <source>
        <dbReference type="PROSITE-ProRule" id="PRU00339"/>
    </source>
</evidence>
<accession>A0AAE3M824</accession>
<dbReference type="SUPFAM" id="SSF48452">
    <property type="entry name" value="TPR-like"/>
    <property type="match status" value="1"/>
</dbReference>